<dbReference type="PANTHER" id="PTHR34351">
    <property type="entry name" value="SLR1927 PROTEIN-RELATED"/>
    <property type="match status" value="1"/>
</dbReference>
<dbReference type="RefSeq" id="WP_011198893.1">
    <property type="nucleotide sequence ID" value="NC_006274.1"/>
</dbReference>
<feature type="transmembrane region" description="Helical" evidence="1">
    <location>
        <begin position="12"/>
        <end position="30"/>
    </location>
</feature>
<keyword evidence="1" id="KW-1133">Transmembrane helix</keyword>
<evidence type="ECO:0000256" key="1">
    <source>
        <dbReference type="SAM" id="Phobius"/>
    </source>
</evidence>
<dbReference type="Proteomes" id="UP000002612">
    <property type="component" value="Chromosome"/>
</dbReference>
<reference evidence="3" key="1">
    <citation type="journal article" date="2006" name="J. Bacteriol.">
        <title>Pathogenomic sequence analysis of Bacillus cereus and Bacillus thuringiensis isolates closely related to Bacillus anthracis.</title>
        <authorList>
            <person name="Han C.S."/>
            <person name="Xie G."/>
            <person name="Challacombe J.F."/>
            <person name="Altherr M.R."/>
            <person name="Bhotika S.S."/>
            <person name="Brown N."/>
            <person name="Bruce D."/>
            <person name="Campbell C.S."/>
            <person name="Campbell M.L."/>
            <person name="Chen J."/>
            <person name="Chertkov O."/>
            <person name="Cleland C."/>
            <person name="Dimitrijevic M."/>
            <person name="Doggett N.A."/>
            <person name="Fawcett J.J."/>
            <person name="Glavina T."/>
            <person name="Goodwin L.A."/>
            <person name="Green L.D."/>
            <person name="Hill K.K."/>
            <person name="Hitchcock P."/>
            <person name="Jackson P.J."/>
            <person name="Keim P."/>
            <person name="Kewalramani A.R."/>
            <person name="Longmire J."/>
            <person name="Lucas S."/>
            <person name="Malfatti S."/>
            <person name="McMurry K."/>
            <person name="Meincke L.J."/>
            <person name="Misra M."/>
            <person name="Moseman B.L."/>
            <person name="Mundt M."/>
            <person name="Munk A.C."/>
            <person name="Okinaka R.T."/>
            <person name="Parson-Quintana B."/>
            <person name="Reilly L.P."/>
            <person name="Richardson P."/>
            <person name="Robinson D.L."/>
            <person name="Rubin E."/>
            <person name="Saunders E."/>
            <person name="Tapia R."/>
            <person name="Tesmer J.G."/>
            <person name="Thayer N."/>
            <person name="Thompson L.S."/>
            <person name="Tice H."/>
            <person name="Ticknor L.O."/>
            <person name="Wills P.L."/>
            <person name="Brettin T.S."/>
            <person name="Gilna P."/>
        </authorList>
    </citation>
    <scope>NUCLEOTIDE SEQUENCE [LARGE SCALE GENOMIC DNA]</scope>
    <source>
        <strain evidence="3">ZK / E33L</strain>
    </source>
</reference>
<dbReference type="EMBL" id="CP000001">
    <property type="protein sequence ID" value="AAU17091.1"/>
    <property type="molecule type" value="Genomic_DNA"/>
</dbReference>
<accession>Q638B0</accession>
<protein>
    <submittedName>
        <fullName evidence="2">Uncharacterized protein</fullName>
    </submittedName>
</protein>
<dbReference type="PANTHER" id="PTHR34351:SF2">
    <property type="entry name" value="DUF58 DOMAIN-CONTAINING PROTEIN"/>
    <property type="match status" value="1"/>
</dbReference>
<evidence type="ECO:0000313" key="2">
    <source>
        <dbReference type="EMBL" id="AAU17091.1"/>
    </source>
</evidence>
<dbReference type="PATRIC" id="fig|288681.22.peg.2263"/>
<proteinExistence type="predicted"/>
<organism evidence="2 3">
    <name type="scientific">Bacillus cereus (strain ZK / E33L)</name>
    <dbReference type="NCBI Taxonomy" id="288681"/>
    <lineage>
        <taxon>Bacteria</taxon>
        <taxon>Bacillati</taxon>
        <taxon>Bacillota</taxon>
        <taxon>Bacilli</taxon>
        <taxon>Bacillales</taxon>
        <taxon>Bacillaceae</taxon>
        <taxon>Bacillus</taxon>
        <taxon>Bacillus cereus group</taxon>
    </lineage>
</organism>
<evidence type="ECO:0000313" key="3">
    <source>
        <dbReference type="Proteomes" id="UP000002612"/>
    </source>
</evidence>
<dbReference type="KEGG" id="bcz:BCE33L3170"/>
<feature type="transmembrane region" description="Helical" evidence="1">
    <location>
        <begin position="36"/>
        <end position="54"/>
    </location>
</feature>
<sequence length="365" mass="42929">MMETITIKNRIAEIPSIVICIIVSIIFWLFYQSFIVFLLLFSYFLLIGFAHWYVRKISKVKWRVVQYHERLFIDEKGHCKIYIQNDMNIPIPFLNFCFRSQKGIDWHIKEKWMKRGDFYSIPLSLSKNEEIVIDLNAQAKRRGKWQWDQIEIVMSDPFRLITLHLTYKHEQAPIFHVYPRIAKVNIPETNRWQQGYRAATVSPLYNETKIIGVKPYEGEAFRSIHWGATARTGTLSTKKYEPSQGDRYAVYLNLVGKNSYTWRSDTEWLIEVTIGVCKQLFLQDCSFELWVNCVHNNSILQIGSGRDRSQLYRALQLLSVITDNDLPVSSEIFFKSGFRKQEPGAIPLIIGYPPQQQTNWLQVVK</sequence>
<keyword evidence="1" id="KW-0472">Membrane</keyword>
<gene>
    <name evidence="2" type="ordered locus">BCE33L3170</name>
</gene>
<dbReference type="AlphaFoldDB" id="Q638B0"/>
<name>Q638B0_BACCZ</name>
<keyword evidence="1" id="KW-0812">Transmembrane</keyword>